<gene>
    <name evidence="2" type="ORF">NDU88_007660</name>
</gene>
<evidence type="ECO:0000313" key="2">
    <source>
        <dbReference type="EMBL" id="KAJ1119475.1"/>
    </source>
</evidence>
<accession>A0AAV7NTS3</accession>
<dbReference type="AlphaFoldDB" id="A0AAV7NTS3"/>
<evidence type="ECO:0000256" key="1">
    <source>
        <dbReference type="SAM" id="MobiDB-lite"/>
    </source>
</evidence>
<feature type="compositionally biased region" description="Low complexity" evidence="1">
    <location>
        <begin position="106"/>
        <end position="116"/>
    </location>
</feature>
<name>A0AAV7NTS3_PLEWA</name>
<sequence length="246" mass="25975">MANKELTEALMFRVVTRVRTVWLNPAEAHPPSPLRRGGLWPQLPRTAWDRLGPGRACPPADGGLGGALGELQKAQMLLLDKTPLEHRSHRRSQVSALASPTPPDSPAAAPQHPQASGKQPPSTPPRTPAKAARARVQLAGVRRRGPLSLDPHRAGGGQAGHQGPVTKVQSSKALIHPIPPAPSGPPSTASTFGSGRRGWGSDTGLQKTPERRLLPAAPRSPLQLLQHLPQPQPCAAQTGQVPDHAC</sequence>
<keyword evidence="3" id="KW-1185">Reference proteome</keyword>
<protein>
    <submittedName>
        <fullName evidence="2">Uncharacterized protein</fullName>
    </submittedName>
</protein>
<organism evidence="2 3">
    <name type="scientific">Pleurodeles waltl</name>
    <name type="common">Iberian ribbed newt</name>
    <dbReference type="NCBI Taxonomy" id="8319"/>
    <lineage>
        <taxon>Eukaryota</taxon>
        <taxon>Metazoa</taxon>
        <taxon>Chordata</taxon>
        <taxon>Craniata</taxon>
        <taxon>Vertebrata</taxon>
        <taxon>Euteleostomi</taxon>
        <taxon>Amphibia</taxon>
        <taxon>Batrachia</taxon>
        <taxon>Caudata</taxon>
        <taxon>Salamandroidea</taxon>
        <taxon>Salamandridae</taxon>
        <taxon>Pleurodelinae</taxon>
        <taxon>Pleurodeles</taxon>
    </lineage>
</organism>
<comment type="caution">
    <text evidence="2">The sequence shown here is derived from an EMBL/GenBank/DDBJ whole genome shotgun (WGS) entry which is preliminary data.</text>
</comment>
<evidence type="ECO:0000313" key="3">
    <source>
        <dbReference type="Proteomes" id="UP001066276"/>
    </source>
</evidence>
<dbReference type="Proteomes" id="UP001066276">
    <property type="component" value="Chromosome 8"/>
</dbReference>
<reference evidence="2" key="1">
    <citation type="journal article" date="2022" name="bioRxiv">
        <title>Sequencing and chromosome-scale assembly of the giantPleurodeles waltlgenome.</title>
        <authorList>
            <person name="Brown T."/>
            <person name="Elewa A."/>
            <person name="Iarovenko S."/>
            <person name="Subramanian E."/>
            <person name="Araus A.J."/>
            <person name="Petzold A."/>
            <person name="Susuki M."/>
            <person name="Suzuki K.-i.T."/>
            <person name="Hayashi T."/>
            <person name="Toyoda A."/>
            <person name="Oliveira C."/>
            <person name="Osipova E."/>
            <person name="Leigh N.D."/>
            <person name="Simon A."/>
            <person name="Yun M.H."/>
        </authorList>
    </citation>
    <scope>NUCLEOTIDE SEQUENCE</scope>
    <source>
        <strain evidence="2">20211129_DDA</strain>
        <tissue evidence="2">Liver</tissue>
    </source>
</reference>
<feature type="region of interest" description="Disordered" evidence="1">
    <location>
        <begin position="85"/>
        <end position="210"/>
    </location>
</feature>
<proteinExistence type="predicted"/>
<dbReference type="EMBL" id="JANPWB010000012">
    <property type="protein sequence ID" value="KAJ1119475.1"/>
    <property type="molecule type" value="Genomic_DNA"/>
</dbReference>